<evidence type="ECO:0000259" key="1">
    <source>
        <dbReference type="SMART" id="SM01321"/>
    </source>
</evidence>
<dbReference type="PANTHER" id="PTHR34322">
    <property type="entry name" value="TRANSPOSASE, Y1_TNP DOMAIN-CONTAINING"/>
    <property type="match status" value="1"/>
</dbReference>
<dbReference type="GO" id="GO:0004803">
    <property type="term" value="F:transposase activity"/>
    <property type="evidence" value="ECO:0007669"/>
    <property type="project" value="InterPro"/>
</dbReference>
<comment type="caution">
    <text evidence="2">The sequence shown here is derived from an EMBL/GenBank/DDBJ whole genome shotgun (WGS) entry which is preliminary data.</text>
</comment>
<evidence type="ECO:0000313" key="3">
    <source>
        <dbReference type="Proteomes" id="UP000228711"/>
    </source>
</evidence>
<dbReference type="Gene3D" id="3.30.70.1290">
    <property type="entry name" value="Transposase IS200-like"/>
    <property type="match status" value="1"/>
</dbReference>
<reference evidence="3" key="1">
    <citation type="submission" date="2017-09" db="EMBL/GenBank/DDBJ databases">
        <title>Depth-based differentiation of microbial function through sediment-hosted aquifers and enrichment of novel symbionts in the deep terrestrial subsurface.</title>
        <authorList>
            <person name="Probst A.J."/>
            <person name="Ladd B."/>
            <person name="Jarett J.K."/>
            <person name="Geller-Mcgrath D.E."/>
            <person name="Sieber C.M.K."/>
            <person name="Emerson J.B."/>
            <person name="Anantharaman K."/>
            <person name="Thomas B.C."/>
            <person name="Malmstrom R."/>
            <person name="Stieglmeier M."/>
            <person name="Klingl A."/>
            <person name="Woyke T."/>
            <person name="Ryan C.M."/>
            <person name="Banfield J.F."/>
        </authorList>
    </citation>
    <scope>NUCLEOTIDE SEQUENCE [LARGE SCALE GENOMIC DNA]</scope>
</reference>
<dbReference type="Proteomes" id="UP000228711">
    <property type="component" value="Unassembled WGS sequence"/>
</dbReference>
<dbReference type="EMBL" id="PEXV01000138">
    <property type="protein sequence ID" value="PIS41235.1"/>
    <property type="molecule type" value="Genomic_DNA"/>
</dbReference>
<dbReference type="GO" id="GO:0003677">
    <property type="term" value="F:DNA binding"/>
    <property type="evidence" value="ECO:0007669"/>
    <property type="project" value="InterPro"/>
</dbReference>
<accession>A0A2H0YRV8</accession>
<dbReference type="SMART" id="SM01321">
    <property type="entry name" value="Y1_Tnp"/>
    <property type="match status" value="1"/>
</dbReference>
<evidence type="ECO:0000313" key="2">
    <source>
        <dbReference type="EMBL" id="PIS41235.1"/>
    </source>
</evidence>
<dbReference type="InterPro" id="IPR036515">
    <property type="entry name" value="Transposase_17_sf"/>
</dbReference>
<sequence length="195" mass="22593">MMGTSTYKDSAKGEIYHIYNRGNHKKNIFLDNDDFSFYLLRLKTYSKENNFSIIAYCLMPNHIHLLLKQNSTQCPQKLMASLHTSYSKFFNKKYSQVGHLFQGRYKQKTLGSNEYASYLIGYIHLNPIKANLCSEPQAYTWSSYKEYLETTTNNSMCDHQLIQELGLFFDLSSSSVVISVLNKISPKEAFDDPQD</sequence>
<dbReference type="PANTHER" id="PTHR34322:SF2">
    <property type="entry name" value="TRANSPOSASE IS200-LIKE DOMAIN-CONTAINING PROTEIN"/>
    <property type="match status" value="1"/>
</dbReference>
<organism evidence="2 3">
    <name type="scientific">Candidatus Kerfeldbacteria bacterium CG08_land_8_20_14_0_20_42_7</name>
    <dbReference type="NCBI Taxonomy" id="2014245"/>
    <lineage>
        <taxon>Bacteria</taxon>
        <taxon>Candidatus Kerfeldiibacteriota</taxon>
    </lineage>
</organism>
<feature type="domain" description="Transposase IS200-like" evidence="1">
    <location>
        <begin position="11"/>
        <end position="126"/>
    </location>
</feature>
<dbReference type="InterPro" id="IPR002686">
    <property type="entry name" value="Transposase_17"/>
</dbReference>
<protein>
    <submittedName>
        <fullName evidence="2">Transposase</fullName>
    </submittedName>
</protein>
<dbReference type="AlphaFoldDB" id="A0A2H0YRV8"/>
<proteinExistence type="predicted"/>
<gene>
    <name evidence="2" type="ORF">COT25_04220</name>
</gene>
<dbReference type="GO" id="GO:0006313">
    <property type="term" value="P:DNA transposition"/>
    <property type="evidence" value="ECO:0007669"/>
    <property type="project" value="InterPro"/>
</dbReference>
<dbReference type="SUPFAM" id="SSF143422">
    <property type="entry name" value="Transposase IS200-like"/>
    <property type="match status" value="1"/>
</dbReference>
<dbReference type="Pfam" id="PF01797">
    <property type="entry name" value="Y1_Tnp"/>
    <property type="match status" value="1"/>
</dbReference>
<name>A0A2H0YRV8_9BACT</name>